<gene>
    <name evidence="2 3" type="primary">LOC118762596</name>
</gene>
<accession>A0A7E6ER84</accession>
<dbReference type="KEGG" id="osn:118762596"/>
<proteinExistence type="predicted"/>
<evidence type="ECO:0000313" key="3">
    <source>
        <dbReference type="RefSeq" id="XP_036357298.1"/>
    </source>
</evidence>
<evidence type="ECO:0000313" key="2">
    <source>
        <dbReference type="RefSeq" id="XP_036357297.1"/>
    </source>
</evidence>
<dbReference type="Proteomes" id="UP000515154">
    <property type="component" value="Linkage group LG3"/>
</dbReference>
<dbReference type="RefSeq" id="XP_036357297.1">
    <property type="nucleotide sequence ID" value="XM_036501404.1"/>
</dbReference>
<keyword evidence="1" id="KW-1185">Reference proteome</keyword>
<dbReference type="RefSeq" id="XP_036357298.1">
    <property type="nucleotide sequence ID" value="XM_036501405.1"/>
</dbReference>
<dbReference type="AlphaFoldDB" id="A0A7E6ER84"/>
<reference evidence="2 3" key="1">
    <citation type="submission" date="2025-08" db="UniProtKB">
        <authorList>
            <consortium name="RefSeq"/>
        </authorList>
    </citation>
    <scope>IDENTIFICATION</scope>
</reference>
<evidence type="ECO:0000313" key="1">
    <source>
        <dbReference type="Proteomes" id="UP000515154"/>
    </source>
</evidence>
<dbReference type="PANTHER" id="PTHR45786:SF74">
    <property type="entry name" value="ATP-DEPENDENT DNA HELICASE"/>
    <property type="match status" value="1"/>
</dbReference>
<sequence length="247" mass="29048">MTSFGANVVQEGGFMPTFKVQGQVYHRIGSLKPAENQDPQFLQLYFVGNLHEQATQRNSISTGTNFHLIMQLQDLLHQKNSYVHIFKYTLETEDSSNFNVIIDAQKRPSREHAGHYNAPTCNEIAVFLHGEQHNPRDIVLRRRDTTLQRISETHRSYDLLQYPLLFINGEDGYHIGLLQQHPQNLNEHLNKPISCMDFYSYRFMTRNNCCSHLHRIYIPYGHRECKYVFFIFAWTLAFNYRFALSEK</sequence>
<organism evidence="1 2">
    <name type="scientific">Octopus sinensis</name>
    <name type="common">East Asian common octopus</name>
    <dbReference type="NCBI Taxonomy" id="2607531"/>
    <lineage>
        <taxon>Eukaryota</taxon>
        <taxon>Metazoa</taxon>
        <taxon>Spiralia</taxon>
        <taxon>Lophotrochozoa</taxon>
        <taxon>Mollusca</taxon>
        <taxon>Cephalopoda</taxon>
        <taxon>Coleoidea</taxon>
        <taxon>Octopodiformes</taxon>
        <taxon>Octopoda</taxon>
        <taxon>Incirrata</taxon>
        <taxon>Octopodidae</taxon>
        <taxon>Octopus</taxon>
    </lineage>
</organism>
<protein>
    <submittedName>
        <fullName evidence="2 3">Uncharacterized protein LOC118762596</fullName>
    </submittedName>
</protein>
<name>A0A7E6ER84_9MOLL</name>
<dbReference type="PANTHER" id="PTHR45786">
    <property type="entry name" value="DNA BINDING PROTEIN-LIKE"/>
    <property type="match status" value="1"/>
</dbReference>